<reference evidence="1" key="1">
    <citation type="submission" date="2014-11" db="EMBL/GenBank/DDBJ databases">
        <authorList>
            <person name="Amaro Gonzalez C."/>
        </authorList>
    </citation>
    <scope>NUCLEOTIDE SEQUENCE</scope>
</reference>
<reference evidence="1" key="2">
    <citation type="journal article" date="2015" name="Fish Shellfish Immunol.">
        <title>Early steps in the European eel (Anguilla anguilla)-Vibrio vulnificus interaction in the gills: Role of the RtxA13 toxin.</title>
        <authorList>
            <person name="Callol A."/>
            <person name="Pajuelo D."/>
            <person name="Ebbesson L."/>
            <person name="Teles M."/>
            <person name="MacKenzie S."/>
            <person name="Amaro C."/>
        </authorList>
    </citation>
    <scope>NUCLEOTIDE SEQUENCE</scope>
</reference>
<evidence type="ECO:0000313" key="1">
    <source>
        <dbReference type="EMBL" id="JAH46433.1"/>
    </source>
</evidence>
<dbReference type="AlphaFoldDB" id="A0A0E9T123"/>
<organism evidence="1">
    <name type="scientific">Anguilla anguilla</name>
    <name type="common">European freshwater eel</name>
    <name type="synonym">Muraena anguilla</name>
    <dbReference type="NCBI Taxonomy" id="7936"/>
    <lineage>
        <taxon>Eukaryota</taxon>
        <taxon>Metazoa</taxon>
        <taxon>Chordata</taxon>
        <taxon>Craniata</taxon>
        <taxon>Vertebrata</taxon>
        <taxon>Euteleostomi</taxon>
        <taxon>Actinopterygii</taxon>
        <taxon>Neopterygii</taxon>
        <taxon>Teleostei</taxon>
        <taxon>Anguilliformes</taxon>
        <taxon>Anguillidae</taxon>
        <taxon>Anguilla</taxon>
    </lineage>
</organism>
<protein>
    <submittedName>
        <fullName evidence="1">Uncharacterized protein</fullName>
    </submittedName>
</protein>
<dbReference type="EMBL" id="GBXM01062144">
    <property type="protein sequence ID" value="JAH46433.1"/>
    <property type="molecule type" value="Transcribed_RNA"/>
</dbReference>
<proteinExistence type="predicted"/>
<name>A0A0E9T123_ANGAN</name>
<accession>A0A0E9T123</accession>
<sequence length="56" mass="5904">MASGISCSLPVFTFAQTLQNIASKDGFCVPPLPGFGVNIQRACVYSQSPWGPVSID</sequence>